<gene>
    <name evidence="7 8 9 10" type="primary">LOC115886758</name>
</gene>
<reference evidence="7 8" key="1">
    <citation type="submission" date="2025-04" db="UniProtKB">
        <authorList>
            <consortium name="RefSeq"/>
        </authorList>
    </citation>
    <scope>IDENTIFICATION</scope>
    <source>
        <tissue evidence="7 8">Gonads</tissue>
    </source>
</reference>
<dbReference type="RefSeq" id="XP_030761900.1">
    <property type="nucleotide sequence ID" value="XM_030906040.1"/>
</dbReference>
<dbReference type="Pfam" id="PF04564">
    <property type="entry name" value="U-box"/>
    <property type="match status" value="1"/>
</dbReference>
<dbReference type="GO" id="GO:0008270">
    <property type="term" value="F:zinc ion binding"/>
    <property type="evidence" value="ECO:0007669"/>
    <property type="project" value="UniProtKB-KW"/>
</dbReference>
<dbReference type="GO" id="GO:0031625">
    <property type="term" value="F:ubiquitin protein ligase binding"/>
    <property type="evidence" value="ECO:0007669"/>
    <property type="project" value="TreeGrafter"/>
</dbReference>
<evidence type="ECO:0000256" key="2">
    <source>
        <dbReference type="ARBA" id="ARBA00022771"/>
    </source>
</evidence>
<dbReference type="GO" id="GO:0005634">
    <property type="term" value="C:nucleus"/>
    <property type="evidence" value="ECO:0007669"/>
    <property type="project" value="TreeGrafter"/>
</dbReference>
<dbReference type="RefSeq" id="XP_030761899.1">
    <property type="nucleotide sequence ID" value="XM_030906039.1"/>
</dbReference>
<feature type="domain" description="RING-type" evidence="5">
    <location>
        <begin position="347"/>
        <end position="384"/>
    </location>
</feature>
<evidence type="ECO:0000256" key="3">
    <source>
        <dbReference type="ARBA" id="ARBA00022833"/>
    </source>
</evidence>
<evidence type="ECO:0000256" key="4">
    <source>
        <dbReference type="PROSITE-ProRule" id="PRU00175"/>
    </source>
</evidence>
<dbReference type="InterPro" id="IPR039925">
    <property type="entry name" value="RNF37_RING-Ubox"/>
</dbReference>
<dbReference type="SMART" id="SM00504">
    <property type="entry name" value="Ubox"/>
    <property type="match status" value="1"/>
</dbReference>
<organism evidence="6 10">
    <name type="scientific">Sitophilus oryzae</name>
    <name type="common">Rice weevil</name>
    <name type="synonym">Curculio oryzae</name>
    <dbReference type="NCBI Taxonomy" id="7048"/>
    <lineage>
        <taxon>Eukaryota</taxon>
        <taxon>Metazoa</taxon>
        <taxon>Ecdysozoa</taxon>
        <taxon>Arthropoda</taxon>
        <taxon>Hexapoda</taxon>
        <taxon>Insecta</taxon>
        <taxon>Pterygota</taxon>
        <taxon>Neoptera</taxon>
        <taxon>Endopterygota</taxon>
        <taxon>Coleoptera</taxon>
        <taxon>Polyphaga</taxon>
        <taxon>Cucujiformia</taxon>
        <taxon>Curculionidae</taxon>
        <taxon>Dryophthorinae</taxon>
        <taxon>Sitophilus</taxon>
    </lineage>
</organism>
<protein>
    <submittedName>
        <fullName evidence="7 8">RING finger protein 37</fullName>
    </submittedName>
</protein>
<dbReference type="GO" id="GO:0034450">
    <property type="term" value="F:ubiquitin-ubiquitin ligase activity"/>
    <property type="evidence" value="ECO:0007669"/>
    <property type="project" value="TreeGrafter"/>
</dbReference>
<dbReference type="OrthoDB" id="20295at2759"/>
<dbReference type="PANTHER" id="PTHR13492">
    <property type="entry name" value="RING FINGER PROTEIN 37"/>
    <property type="match status" value="1"/>
</dbReference>
<dbReference type="InterPro" id="IPR013083">
    <property type="entry name" value="Znf_RING/FYVE/PHD"/>
</dbReference>
<dbReference type="GeneID" id="115886758"/>
<dbReference type="PANTHER" id="PTHR13492:SF2">
    <property type="entry name" value="RING FINGER PROTEIN 37"/>
    <property type="match status" value="1"/>
</dbReference>
<evidence type="ECO:0000313" key="9">
    <source>
        <dbReference type="RefSeq" id="XP_030761901.1"/>
    </source>
</evidence>
<dbReference type="PROSITE" id="PS50089">
    <property type="entry name" value="ZF_RING_2"/>
    <property type="match status" value="1"/>
</dbReference>
<dbReference type="SUPFAM" id="SSF57850">
    <property type="entry name" value="RING/U-box"/>
    <property type="match status" value="2"/>
</dbReference>
<dbReference type="Gene3D" id="3.30.40.10">
    <property type="entry name" value="Zinc/RING finger domain, C3HC4 (zinc finger)"/>
    <property type="match status" value="1"/>
</dbReference>
<dbReference type="KEGG" id="soy:115886758"/>
<evidence type="ECO:0000313" key="10">
    <source>
        <dbReference type="RefSeq" id="XP_030761902.1"/>
    </source>
</evidence>
<dbReference type="CTD" id="22888"/>
<dbReference type="AlphaFoldDB" id="A0A6J2YEQ9"/>
<dbReference type="Pfam" id="PF19318">
    <property type="entry name" value="DUF5918"/>
    <property type="match status" value="1"/>
</dbReference>
<name>A0A6J2YEQ9_SITOR</name>
<keyword evidence="2 4" id="KW-0863">Zinc-finger</keyword>
<evidence type="ECO:0000259" key="5">
    <source>
        <dbReference type="PROSITE" id="PS50089"/>
    </source>
</evidence>
<dbReference type="InterPro" id="IPR045696">
    <property type="entry name" value="Ubox5_N"/>
</dbReference>
<dbReference type="CDD" id="cd16660">
    <property type="entry name" value="RING-Ubox_RNF37"/>
    <property type="match status" value="1"/>
</dbReference>
<keyword evidence="1" id="KW-0479">Metal-binding</keyword>
<dbReference type="InterPro" id="IPR017907">
    <property type="entry name" value="Znf_RING_CS"/>
</dbReference>
<dbReference type="InterPro" id="IPR039847">
    <property type="entry name" value="Ubox5"/>
</dbReference>
<evidence type="ECO:0000313" key="7">
    <source>
        <dbReference type="RefSeq" id="XP_030761899.1"/>
    </source>
</evidence>
<dbReference type="InterPro" id="IPR003613">
    <property type="entry name" value="Ubox_domain"/>
</dbReference>
<evidence type="ECO:0000313" key="6">
    <source>
        <dbReference type="Proteomes" id="UP000504635"/>
    </source>
</evidence>
<dbReference type="RefSeq" id="XP_030761902.1">
    <property type="nucleotide sequence ID" value="XM_030906042.1"/>
</dbReference>
<dbReference type="PROSITE" id="PS00518">
    <property type="entry name" value="ZF_RING_1"/>
    <property type="match status" value="1"/>
</dbReference>
<dbReference type="GO" id="GO:0000209">
    <property type="term" value="P:protein polyubiquitination"/>
    <property type="evidence" value="ECO:0007669"/>
    <property type="project" value="TreeGrafter"/>
</dbReference>
<accession>A0A6J2YEQ9</accession>
<evidence type="ECO:0000313" key="8">
    <source>
        <dbReference type="RefSeq" id="XP_030761900.1"/>
    </source>
</evidence>
<sequence length="397" mass="45155">MFNFLDPKLLPKISCKSPSTDHYEVENLISSNYADKSRGFIAYPSIKPPVEIEIEFLCNINIFYIVLNTTVGNLQCSGIEIYAKTPNTTYVSISKGIFNNKGAIFCNSRKYSKENPPPAYNSDYFLCFFKSNMFRTFLNASFLKILIFKTEKSTPCLSSVEVWGQPSKACSFNTVQTVYKLMGLKNKTNNLDTPKTTASDDNFVVPDDFKDDLTHELMTIPYTLPSGHTIDQSTLEKHNKNEESFGRKPGDPFTGLKFNNVLKPILNVSLKSRIDMFLLQNSHRSETFGLKRSLRSCDFKRKKLKECDDAENPSSSGEGLDLLIQSVKDKKDFVSFVESENSTERTCILCENKIEYVYQLPCLHYYCRKCLLNICKSCICSKCNGVFTKNQVVKCET</sequence>
<dbReference type="Proteomes" id="UP000504635">
    <property type="component" value="Unplaced"/>
</dbReference>
<dbReference type="RefSeq" id="XP_030761901.1">
    <property type="nucleotide sequence ID" value="XM_030906041.1"/>
</dbReference>
<keyword evidence="6" id="KW-1185">Reference proteome</keyword>
<proteinExistence type="predicted"/>
<keyword evidence="3" id="KW-0862">Zinc</keyword>
<dbReference type="InterPro" id="IPR001841">
    <property type="entry name" value="Znf_RING"/>
</dbReference>
<evidence type="ECO:0000256" key="1">
    <source>
        <dbReference type="ARBA" id="ARBA00022723"/>
    </source>
</evidence>